<dbReference type="Proteomes" id="UP001065298">
    <property type="component" value="Chromosome 6"/>
</dbReference>
<sequence length="2368" mass="274236">MSQHPPPPPPGWGPPPPPPPSSSLPPPPSTPAPPPPGYRPPTDPQIAKFAQKKKEWVRNQRNRFGEKRKGGFVQTQKADMPPEHLRKIVKDIGDVSQKKYTNDKRSYLGALKFMPHAVLKLLENMPMPWESAREVKVLYHVNGCLTLVNEIPRVIEPVFFAQWAMMWTFMRKEKADRRLFKRMRFPPFDDEEPPLSWSENLEDVEPLEPIQMELDEDDDAAVYEWFYDHRPLLDTPHVNGPSYKSWNLTLPQMATLFRLSRPLVSDVVDKNYFYLFDLKSLLTAKALNVALPGGPRFEPLYKDIDPNDEDFGEFNAIDRIIFRNPIRTEFRVAYPFLYNSLPRSVHLSWHSHPQVVFNRADDPDLPTFHFDRRINPISSRTVASKNVEISLEDELFGPGNIEEPEEDAFQLPAGMEPFLADEDLENEDTSSAVELWWAPYPFDRRSGSMVRAQDVPLVKQWYLEHPPSDRPPVKVRVSYQKLLKNFVLNELHKKTPKAQNKQNLLRSLKQTKFFQQTTIDWVEAGLQVCRQGFNMLNLLIHRKNLTYLHLDYNFNLKPVKTLTTKERKKSRFGNAFHLMREILRLTKLIVDAQVQYRLGNIDAFQLADGILYAFNHVGQLTGMYRYKYKLMHQIRTCKDLKHLIYYRFNSGPVGKGPGCGFWAPAWRVWLFFMRGIIPLLERWLGNLLSRQFEGRHSKGVAKTVTKQRVESHFDLELRASVMADLMDMMPEGIKQNKVNTVLQHLSEAWRCWKSNIPWKVPGLPAPIENIILRYVKSKADWWISVAHYNRERIRRGATVDKTVAKKNVGRLTRLWLKAEQERQHNHMKDGPYVSSEEAVAIYTTTVHWLESRKFSPIPFPSVSYKHDTKILILALERLREAYSVKGRLNQSQREELALIEQAYDSPGTTLERIKRFLLTQRAFKEVNIDMNDNYSTINPVYDIEPIEKISDAYLDQYLWYQADQRHLFPAWIKPSDSEVPPLLVYKWAQGINNLGGVWQSENGECNVMIETELSKVYEKMELTLLNSLLRLIMDHNLADYITAKNNVQLTYKDMNHVNSYGMIRGLQFSAFVFQYYGLVLDLLLLGPQRASEIAGPPQSPNDFLQFRDRETETSHPIRLYTRYIDKVWIFLRFTAEESRDLIQRFLTEQPDPNFENVIGYKSKKCWPRDSRMRLMRHDVNLGRAVFWDMKNRLPRSVTTIEWDDSFVSVYSRDNPNLLFSMCGFEVRILPKIRNQNDEFPVKDSVWSLVDNTTKERTAHAFLQVTEEDIQKFNNRIRQILMSSGSTTFTKIANKWNTALIALFTYYREAAVSTVDLLDTIVKCETKIQTRVKIGLNSKMPSRFPPAVFYTPKELGGLGMISGSHILIPASDKRWSKQTDTGVTHYRAGMTHDEETLIPNIFRYIIPWEAEFIDSQRVWTEYSQKRLEANQQNRRLTLEDLEDSWDRGLPRINTLFQKDRSTLSFDKGFRARAEFKVYQLMKNNPFWWTSQRHDGKLWNLNAYRTDVIQALGGVETILEHTLFKATGFPSWEGLFWEKASGFEESMKFKKLTNAQRSGLNQIPNRRFTLWWSPTINRANVYVGFQVQLDLTGIFLHGKIPTLKISLIQIFRAHLWQKIHESVVMDLCQVFDQELESLGIETVQKETIHPRKSYKMNSSCADILLFSNHKWNVTRPSLLYDTKDVIEPTTTNKFWIDVQLRYGDYDSHDIERYTRAKYLDYTTDSASIYPSATGLMVGIDLAYNLYSAYGMYFPGLKVLVQQAMAKIMKANPALYVLRERIRKGLQLYASESNQEFLNSQNYSELFSNQTQLFIDDTNVYRVTIHKTFEGNLTTKPINGAIFIFNPRTGQLFLKIIHTSVWAGQKRLGQLAKWKTAEEVAALIRSLPVEEQPKQLIVTRKGLLDPLEVHLLDFPNISIRASELQLPFQAAMKVEKLGDMILRATEPQMVLFNLYDEWLKSISSYTAFSRLVLILRALHVNPDKTKLILRPDKTVITHEHHIWPSLPDEEWIKVETQLRDLILNDYGKKNNVNVSSLTTSEVRDIILGMEISAPSMQRQQAAEIEKQQQEQAQLTAVTTKTQNVHGEEIIVTTTSQFEQQTFASKTEWRTRAIATSNLRTRAKNIYVSSVDNDLDDITYVMPNNILKRFITIADLRVQVAGYLYGSSAPDNDQVKEVKCIVMIPQIGGLRNVQLPQQLPQSEFLEGMEPLGVIHTVSGNELPYMSATDVTEHSKLLDAHGEWDKTNTVTVSVAFTPGSVSLSAWGLTPAGYKWGAENKDIQSDQPQGFTTTMGEKRKLLLSPRFRGFFLVPDDGRWNYSFMGSAFAGMEKKPVHVKLDTPIPFYSDQHRPVHFHSFAELEDIWVDRSDNFA</sequence>
<dbReference type="EMBL" id="CM046508">
    <property type="protein sequence ID" value="KAI8666603.1"/>
    <property type="molecule type" value="Genomic_DNA"/>
</dbReference>
<gene>
    <name evidence="1" type="ORF">NCS57_00886000</name>
</gene>
<evidence type="ECO:0000313" key="2">
    <source>
        <dbReference type="Proteomes" id="UP001065298"/>
    </source>
</evidence>
<comment type="caution">
    <text evidence="1">The sequence shown here is derived from an EMBL/GenBank/DDBJ whole genome shotgun (WGS) entry which is preliminary data.</text>
</comment>
<proteinExistence type="predicted"/>
<protein>
    <submittedName>
        <fullName evidence="1">Uncharacterized protein</fullName>
    </submittedName>
</protein>
<reference evidence="1" key="1">
    <citation type="submission" date="2022-06" db="EMBL/GenBank/DDBJ databases">
        <title>Fusarium solani species complex genomes reveal bases of compartmentalisation and animal pathogenesis.</title>
        <authorList>
            <person name="Tsai I.J."/>
        </authorList>
    </citation>
    <scope>NUCLEOTIDE SEQUENCE</scope>
    <source>
        <strain evidence="1">Fu6.1</strain>
    </source>
</reference>
<accession>A0ACC0QTW5</accession>
<name>A0ACC0QTW5_9HYPO</name>
<organism evidence="1 2">
    <name type="scientific">Fusarium keratoplasticum</name>
    <dbReference type="NCBI Taxonomy" id="1328300"/>
    <lineage>
        <taxon>Eukaryota</taxon>
        <taxon>Fungi</taxon>
        <taxon>Dikarya</taxon>
        <taxon>Ascomycota</taxon>
        <taxon>Pezizomycotina</taxon>
        <taxon>Sordariomycetes</taxon>
        <taxon>Hypocreomycetidae</taxon>
        <taxon>Hypocreales</taxon>
        <taxon>Nectriaceae</taxon>
        <taxon>Fusarium</taxon>
        <taxon>Fusarium solani species complex</taxon>
    </lineage>
</organism>
<evidence type="ECO:0000313" key="1">
    <source>
        <dbReference type="EMBL" id="KAI8666603.1"/>
    </source>
</evidence>
<keyword evidence="2" id="KW-1185">Reference proteome</keyword>